<accession>A0A1X7SLM5</accession>
<organism evidence="1">
    <name type="scientific">Amphimedon queenslandica</name>
    <name type="common">Sponge</name>
    <dbReference type="NCBI Taxonomy" id="400682"/>
    <lineage>
        <taxon>Eukaryota</taxon>
        <taxon>Metazoa</taxon>
        <taxon>Porifera</taxon>
        <taxon>Demospongiae</taxon>
        <taxon>Heteroscleromorpha</taxon>
        <taxon>Haplosclerida</taxon>
        <taxon>Niphatidae</taxon>
        <taxon>Amphimedon</taxon>
    </lineage>
</organism>
<dbReference type="PANTHER" id="PTHR14920:SF0">
    <property type="entry name" value="WD REPEAT DOMAIN 19"/>
    <property type="match status" value="1"/>
</dbReference>
<dbReference type="GO" id="GO:0005929">
    <property type="term" value="C:cilium"/>
    <property type="evidence" value="ECO:0007669"/>
    <property type="project" value="TreeGrafter"/>
</dbReference>
<proteinExistence type="predicted"/>
<protein>
    <submittedName>
        <fullName evidence="1">Uncharacterized protein</fullName>
    </submittedName>
</protein>
<name>A0A1X7SLM5_AMPQE</name>
<dbReference type="GO" id="GO:0060271">
    <property type="term" value="P:cilium assembly"/>
    <property type="evidence" value="ECO:0007669"/>
    <property type="project" value="TreeGrafter"/>
</dbReference>
<dbReference type="STRING" id="400682.A0A1X7SLM5"/>
<dbReference type="GO" id="GO:0035721">
    <property type="term" value="P:intraciliary retrograde transport"/>
    <property type="evidence" value="ECO:0007669"/>
    <property type="project" value="InterPro"/>
</dbReference>
<dbReference type="eggNOG" id="KOG2247">
    <property type="taxonomic scope" value="Eukaryota"/>
</dbReference>
<dbReference type="PANTHER" id="PTHR14920">
    <property type="entry name" value="OSMOTIC AVOIDANCE ABNORMAL PROTEIN 1/WD REPEAT MEMBRANE PROTEIN"/>
    <property type="match status" value="1"/>
</dbReference>
<dbReference type="AlphaFoldDB" id="A0A1X7SLM5"/>
<reference evidence="1" key="1">
    <citation type="submission" date="2017-05" db="UniProtKB">
        <authorList>
            <consortium name="EnsemblMetazoa"/>
        </authorList>
    </citation>
    <scope>IDENTIFICATION</scope>
</reference>
<dbReference type="GO" id="GO:0030991">
    <property type="term" value="C:intraciliary transport particle A"/>
    <property type="evidence" value="ECO:0007669"/>
    <property type="project" value="TreeGrafter"/>
</dbReference>
<dbReference type="InterPro" id="IPR040379">
    <property type="entry name" value="WDR19/dyf-2"/>
</dbReference>
<sequence>MVITQFGDYAGALVNYEKGITNDPKTTAHDDLCVAGMARTSLYTGDMRRGLKLAHASPDKQLKKDCAAILDNLK</sequence>
<dbReference type="EnsemblMetazoa" id="Aqu2.1.02986_001">
    <property type="protein sequence ID" value="Aqu2.1.02986_001"/>
    <property type="gene ID" value="Aqu2.1.02986"/>
</dbReference>
<dbReference type="InParanoid" id="A0A1X7SLM5"/>
<evidence type="ECO:0000313" key="1">
    <source>
        <dbReference type="EnsemblMetazoa" id="Aqu2.1.02986_001"/>
    </source>
</evidence>